<dbReference type="SMART" id="SM00129">
    <property type="entry name" value="KISc"/>
    <property type="match status" value="1"/>
</dbReference>
<evidence type="ECO:0000256" key="3">
    <source>
        <dbReference type="ARBA" id="ARBA00023175"/>
    </source>
</evidence>
<comment type="caution">
    <text evidence="6">The sequence shown here is derived from an EMBL/GenBank/DDBJ whole genome shotgun (WGS) entry which is preliminary data.</text>
</comment>
<sequence>MGNKPFAGVDIQGDEESGWLFNVLDFCDRETRKAALFVTKRHAKIFTTEASFRWRLGRLHVENGIYFPCSLPKDHTWKSLFLELDKMRHLWVGDDVAGNTDAPNLTASNNLSGNKYRISVFVRFKPFTSEYDRAPNGRKAVLPLHQRLALIRIDKRLNSNKDALCVLKEQGGWFKEKWDEIESSSKEQSTGTMQRPTASLQHGIKMIDCSNSRIVVVDKGLREFEFDGVFKDDVSQREVYSVSTHELICDVVNGVSATCLVYGQTGSGKTFTMFGKDEFSSSFAGIVPRACSELMSAVEHRKNELNLKIECHVCVSFVEVYGNEILDLLKKGKRVGQSKVSAQRSVLDGSAEVPVTNVEEVMSLLSIGEAQKRKAVTAMNLRSSRAHTVFIVTLKQNCFDSGKSISSKLFLADLGGCEQTKKSDLDAGKSNHIEVLKELSKGVEIDTMLQDLKKADEYSTGFVKSDRMREAVYINLGLMSLKSCVEALTRGTYVPYSNSKLTMLLSSGLGGNSKTAVIVCASQEDEHSSETINAFKFGQACRRVSNTVRTHANMLCDLMKDLDFEIAACQERIRKNEKWVVQEQRIVDGLAEKGTLEAEGFGGFEVRKTTVLVGAEEDRKLLHRLLSTRSELSGSPLASSDQACRSGHSFGGNIGFGDAHKYELGEIFSSDAQKENYRFSEQPSDDLVPGTVKSMQPEGVAVTAAKKGCLAYSGISA</sequence>
<keyword evidence="1" id="KW-0493">Microtubule</keyword>
<keyword evidence="2" id="KW-0175">Coiled coil</keyword>
<gene>
    <name evidence="6" type="ORF">HJC23_004015</name>
</gene>
<feature type="domain" description="Kinesin motor" evidence="5">
    <location>
        <begin position="117"/>
        <end position="544"/>
    </location>
</feature>
<comment type="similarity">
    <text evidence="4">Belongs to the TRAFAC class myosin-kinesin ATPase superfamily. Kinesin family.</text>
</comment>
<protein>
    <recommendedName>
        <fullName evidence="5">Kinesin motor domain-containing protein</fullName>
    </recommendedName>
</protein>
<dbReference type="GO" id="GO:0005874">
    <property type="term" value="C:microtubule"/>
    <property type="evidence" value="ECO:0007669"/>
    <property type="project" value="UniProtKB-KW"/>
</dbReference>
<dbReference type="InterPro" id="IPR027640">
    <property type="entry name" value="Kinesin-like_fam"/>
</dbReference>
<evidence type="ECO:0000259" key="5">
    <source>
        <dbReference type="PROSITE" id="PS50067"/>
    </source>
</evidence>
<reference evidence="6 7" key="1">
    <citation type="journal article" date="2020" name="G3 (Bethesda)">
        <title>Improved Reference Genome for Cyclotella cryptica CCMP332, a Model for Cell Wall Morphogenesis, Salinity Adaptation, and Lipid Production in Diatoms (Bacillariophyta).</title>
        <authorList>
            <person name="Roberts W.R."/>
            <person name="Downey K.M."/>
            <person name="Ruck E.C."/>
            <person name="Traller J.C."/>
            <person name="Alverson A.J."/>
        </authorList>
    </citation>
    <scope>NUCLEOTIDE SEQUENCE [LARGE SCALE GENOMIC DNA]</scope>
    <source>
        <strain evidence="6 7">CCMP332</strain>
    </source>
</reference>
<accession>A0ABD3QTS6</accession>
<dbReference type="InterPro" id="IPR036961">
    <property type="entry name" value="Kinesin_motor_dom_sf"/>
</dbReference>
<keyword evidence="7" id="KW-1185">Reference proteome</keyword>
<keyword evidence="4" id="KW-0067">ATP-binding</keyword>
<name>A0ABD3QTS6_9STRA</name>
<dbReference type="Gene3D" id="3.40.850.10">
    <property type="entry name" value="Kinesin motor domain"/>
    <property type="match status" value="1"/>
</dbReference>
<dbReference type="PANTHER" id="PTHR47968:SF36">
    <property type="entry name" value="KINESIN HEAVY CHAIN ISOFORM X1"/>
    <property type="match status" value="1"/>
</dbReference>
<dbReference type="PANTHER" id="PTHR47968">
    <property type="entry name" value="CENTROMERE PROTEIN E"/>
    <property type="match status" value="1"/>
</dbReference>
<evidence type="ECO:0000313" key="7">
    <source>
        <dbReference type="Proteomes" id="UP001516023"/>
    </source>
</evidence>
<evidence type="ECO:0000256" key="1">
    <source>
        <dbReference type="ARBA" id="ARBA00022701"/>
    </source>
</evidence>
<dbReference type="PRINTS" id="PR00380">
    <property type="entry name" value="KINESINHEAVY"/>
</dbReference>
<proteinExistence type="inferred from homology"/>
<evidence type="ECO:0000256" key="2">
    <source>
        <dbReference type="ARBA" id="ARBA00023054"/>
    </source>
</evidence>
<dbReference type="GO" id="GO:0003774">
    <property type="term" value="F:cytoskeletal motor activity"/>
    <property type="evidence" value="ECO:0007669"/>
    <property type="project" value="UniProtKB-UniRule"/>
</dbReference>
<keyword evidence="4" id="KW-0547">Nucleotide-binding</keyword>
<dbReference type="Pfam" id="PF00225">
    <property type="entry name" value="Kinesin"/>
    <property type="match status" value="2"/>
</dbReference>
<dbReference type="Proteomes" id="UP001516023">
    <property type="component" value="Unassembled WGS sequence"/>
</dbReference>
<evidence type="ECO:0000313" key="6">
    <source>
        <dbReference type="EMBL" id="KAL3803853.1"/>
    </source>
</evidence>
<dbReference type="EMBL" id="JABMIG020000011">
    <property type="protein sequence ID" value="KAL3803853.1"/>
    <property type="molecule type" value="Genomic_DNA"/>
</dbReference>
<dbReference type="SUPFAM" id="SSF52540">
    <property type="entry name" value="P-loop containing nucleoside triphosphate hydrolases"/>
    <property type="match status" value="1"/>
</dbReference>
<dbReference type="InterPro" id="IPR027417">
    <property type="entry name" value="P-loop_NTPase"/>
</dbReference>
<keyword evidence="3 4" id="KW-0505">Motor protein</keyword>
<dbReference type="GO" id="GO:0005524">
    <property type="term" value="F:ATP binding"/>
    <property type="evidence" value="ECO:0007669"/>
    <property type="project" value="UniProtKB-UniRule"/>
</dbReference>
<feature type="binding site" evidence="4">
    <location>
        <begin position="263"/>
        <end position="270"/>
    </location>
    <ligand>
        <name>ATP</name>
        <dbReference type="ChEBI" id="CHEBI:30616"/>
    </ligand>
</feature>
<evidence type="ECO:0000256" key="4">
    <source>
        <dbReference type="PROSITE-ProRule" id="PRU00283"/>
    </source>
</evidence>
<dbReference type="AlphaFoldDB" id="A0ABD3QTS6"/>
<dbReference type="PROSITE" id="PS50067">
    <property type="entry name" value="KINESIN_MOTOR_2"/>
    <property type="match status" value="1"/>
</dbReference>
<organism evidence="6 7">
    <name type="scientific">Cyclotella cryptica</name>
    <dbReference type="NCBI Taxonomy" id="29204"/>
    <lineage>
        <taxon>Eukaryota</taxon>
        <taxon>Sar</taxon>
        <taxon>Stramenopiles</taxon>
        <taxon>Ochrophyta</taxon>
        <taxon>Bacillariophyta</taxon>
        <taxon>Coscinodiscophyceae</taxon>
        <taxon>Thalassiosirophycidae</taxon>
        <taxon>Stephanodiscales</taxon>
        <taxon>Stephanodiscaceae</taxon>
        <taxon>Cyclotella</taxon>
    </lineage>
</organism>
<dbReference type="InterPro" id="IPR001752">
    <property type="entry name" value="Kinesin_motor_dom"/>
</dbReference>